<sequence>MEKLYFRNVYTGKVLSESEYGELVEREARHHWEENLHDCREDYSSYQKFKEKFSEYDGDFVPCDEEGNHIDWEQY</sequence>
<evidence type="ECO:0000313" key="2">
    <source>
        <dbReference type="Proteomes" id="UP001523262"/>
    </source>
</evidence>
<proteinExistence type="predicted"/>
<keyword evidence="2" id="KW-1185">Reference proteome</keyword>
<dbReference type="EMBL" id="JAMQCR010000002">
    <property type="protein sequence ID" value="MCM2535141.1"/>
    <property type="molecule type" value="Genomic_DNA"/>
</dbReference>
<reference evidence="1 2" key="1">
    <citation type="submission" date="2022-06" db="EMBL/GenBank/DDBJ databases">
        <authorList>
            <person name="Jeon C.O."/>
        </authorList>
    </citation>
    <scope>NUCLEOTIDE SEQUENCE [LARGE SCALE GENOMIC DNA]</scope>
    <source>
        <strain evidence="1 2">KCTC 13943</strain>
    </source>
</reference>
<organism evidence="1 2">
    <name type="scientific">Neobacillus pocheonensis</name>
    <dbReference type="NCBI Taxonomy" id="363869"/>
    <lineage>
        <taxon>Bacteria</taxon>
        <taxon>Bacillati</taxon>
        <taxon>Bacillota</taxon>
        <taxon>Bacilli</taxon>
        <taxon>Bacillales</taxon>
        <taxon>Bacillaceae</taxon>
        <taxon>Neobacillus</taxon>
    </lineage>
</organism>
<protein>
    <submittedName>
        <fullName evidence="1">Uncharacterized protein</fullName>
    </submittedName>
</protein>
<gene>
    <name evidence="1" type="ORF">NDK43_25865</name>
</gene>
<evidence type="ECO:0000313" key="1">
    <source>
        <dbReference type="EMBL" id="MCM2535141.1"/>
    </source>
</evidence>
<comment type="caution">
    <text evidence="1">The sequence shown here is derived from an EMBL/GenBank/DDBJ whole genome shotgun (WGS) entry which is preliminary data.</text>
</comment>
<dbReference type="Proteomes" id="UP001523262">
    <property type="component" value="Unassembled WGS sequence"/>
</dbReference>
<accession>A0ABT0WFP9</accession>
<name>A0ABT0WFP9_9BACI</name>